<organism evidence="4 5">
    <name type="scientific">Paraburkholderia sacchari</name>
    <dbReference type="NCBI Taxonomy" id="159450"/>
    <lineage>
        <taxon>Bacteria</taxon>
        <taxon>Pseudomonadati</taxon>
        <taxon>Pseudomonadota</taxon>
        <taxon>Betaproteobacteria</taxon>
        <taxon>Burkholderiales</taxon>
        <taxon>Burkholderiaceae</taxon>
        <taxon>Paraburkholderia</taxon>
    </lineage>
</organism>
<keyword evidence="1" id="KW-0285">Flavoprotein</keyword>
<dbReference type="GO" id="GO:0018580">
    <property type="term" value="F:nitronate monooxygenase activity"/>
    <property type="evidence" value="ECO:0007669"/>
    <property type="project" value="InterPro"/>
</dbReference>
<reference evidence="4" key="2">
    <citation type="submission" date="2020-04" db="EMBL/GenBank/DDBJ databases">
        <authorList>
            <person name="Alexandrino P."/>
            <person name="Mendonca T."/>
            <person name="Guaman L."/>
            <person name="Cherix J."/>
            <person name="Lozano-Sakalauskas G."/>
            <person name="Fujita A."/>
            <person name="Filho E.R."/>
            <person name="Long P."/>
            <person name="Padilla G."/>
            <person name="Taciro M.K."/>
            <person name="Gomez J.G."/>
            <person name="Silva L.F."/>
            <person name="Torres M."/>
        </authorList>
    </citation>
    <scope>NUCLEOTIDE SEQUENCE</scope>
    <source>
        <strain evidence="4">LMG 19450</strain>
    </source>
</reference>
<dbReference type="Gene3D" id="3.20.20.70">
    <property type="entry name" value="Aldolase class I"/>
    <property type="match status" value="1"/>
</dbReference>
<dbReference type="CDD" id="cd04730">
    <property type="entry name" value="NPD_like"/>
    <property type="match status" value="1"/>
</dbReference>
<keyword evidence="4" id="KW-0503">Monooxygenase</keyword>
<dbReference type="InterPro" id="IPR013785">
    <property type="entry name" value="Aldolase_TIM"/>
</dbReference>
<dbReference type="AlphaFoldDB" id="A0A8T6ZJ90"/>
<dbReference type="OrthoDB" id="9778912at2"/>
<dbReference type="Proteomes" id="UP000030460">
    <property type="component" value="Unassembled WGS sequence"/>
</dbReference>
<dbReference type="EMBL" id="JTDB02000010">
    <property type="protein sequence ID" value="NLP64866.1"/>
    <property type="molecule type" value="Genomic_DNA"/>
</dbReference>
<dbReference type="InterPro" id="IPR004136">
    <property type="entry name" value="NMO"/>
</dbReference>
<dbReference type="Pfam" id="PF03060">
    <property type="entry name" value="NMO"/>
    <property type="match status" value="1"/>
</dbReference>
<dbReference type="PANTHER" id="PTHR32332">
    <property type="entry name" value="2-NITROPROPANE DIOXYGENASE"/>
    <property type="match status" value="1"/>
</dbReference>
<keyword evidence="3" id="KW-0560">Oxidoreductase</keyword>
<evidence type="ECO:0000256" key="1">
    <source>
        <dbReference type="ARBA" id="ARBA00022630"/>
    </source>
</evidence>
<gene>
    <name evidence="4" type="ORF">NH14_027735</name>
</gene>
<reference evidence="4" key="1">
    <citation type="journal article" date="2015" name="Genome Announc.">
        <title>Draft Genome Sequence of the Polyhydroxyalkanoate-Producing Bacterium Burkholderia sacchari LMG 19450 Isolated from Brazilian Sugarcane Plantation Soil.</title>
        <authorList>
            <person name="Alexandrino P.M."/>
            <person name="Mendonca T.T."/>
            <person name="Guaman Bautista L.P."/>
            <person name="Cherix J."/>
            <person name="Lozano-Sakalauskas G.C."/>
            <person name="Fujita A."/>
            <person name="Ramos Filho E."/>
            <person name="Long P."/>
            <person name="Padilla G."/>
            <person name="Taciro M.K."/>
            <person name="Gomez J.G."/>
            <person name="Silva L.F."/>
        </authorList>
    </citation>
    <scope>NUCLEOTIDE SEQUENCE</scope>
    <source>
        <strain evidence="4">LMG 19450</strain>
    </source>
</reference>
<protein>
    <submittedName>
        <fullName evidence="4">Nitronate monooxygenase</fullName>
    </submittedName>
</protein>
<evidence type="ECO:0000256" key="2">
    <source>
        <dbReference type="ARBA" id="ARBA00022643"/>
    </source>
</evidence>
<sequence>MSPAMRTPLCDKLGCRFPIVQTAMGWVADANLVAATCNAGGFGFLAAATIPSARLESEIQKVLLQTDQPFGLNFHMFQPNAAEVVELAIRYKVRAVSYGRGPDRATIERFKAAGIVCMPTVGGVRHAIKAVELGADVVTVQGAEGGGHTGGVPTTILLPQVLDAVAVPVVAAGGYCDGRGLASALAAGAVGVAMGTRFLMTEESPVPPATLGRYLAVSDAASIRVSRAIDGLPQRVIENPLLLELERKNRIMGVWHAIESSVRWKVRGGLTWREWISVASEALRATRRGEISINEALQAANAVQLIQKAMVDGMPEAGVLPSGQVASRIESLPSCSDLVNEIIEEACECLNRMLERTSWRCEAREAVC</sequence>
<evidence type="ECO:0000256" key="3">
    <source>
        <dbReference type="ARBA" id="ARBA00023002"/>
    </source>
</evidence>
<keyword evidence="5" id="KW-1185">Reference proteome</keyword>
<name>A0A8T6ZJ90_9BURK</name>
<proteinExistence type="predicted"/>
<evidence type="ECO:0000313" key="5">
    <source>
        <dbReference type="Proteomes" id="UP000030460"/>
    </source>
</evidence>
<keyword evidence="2" id="KW-0288">FMN</keyword>
<comment type="caution">
    <text evidence="4">The sequence shown here is derived from an EMBL/GenBank/DDBJ whole genome shotgun (WGS) entry which is preliminary data.</text>
</comment>
<dbReference type="PANTHER" id="PTHR32332:SF20">
    <property type="entry name" value="2-NITROPROPANE DIOXYGENASE-LIKE PROTEIN"/>
    <property type="match status" value="1"/>
</dbReference>
<dbReference type="SUPFAM" id="SSF51412">
    <property type="entry name" value="Inosine monophosphate dehydrogenase (IMPDH)"/>
    <property type="match status" value="1"/>
</dbReference>
<evidence type="ECO:0000313" key="4">
    <source>
        <dbReference type="EMBL" id="NLP64866.1"/>
    </source>
</evidence>
<accession>A0A8T6ZJ90</accession>